<organism evidence="2 3">
    <name type="scientific">Actinomyces radicidentis</name>
    <dbReference type="NCBI Taxonomy" id="111015"/>
    <lineage>
        <taxon>Bacteria</taxon>
        <taxon>Bacillati</taxon>
        <taxon>Actinomycetota</taxon>
        <taxon>Actinomycetes</taxon>
        <taxon>Actinomycetales</taxon>
        <taxon>Actinomycetaceae</taxon>
        <taxon>Actinomyces</taxon>
    </lineage>
</organism>
<sequence length="397" mass="42996">MTAVPIRVMLYSHDAQGLGHLRRNLALAHHLSQSLPGIADAPVTGLLMAGLTPGEGFEVPAGFDWLILPGVMKSPDGYRPRRLRSTRAQFRRLRSQVLEAAMTSFAPDLLIIDRHPYGVRQELLEPLRALKRLHPHTRVVLGLREVLDDPTTMAREWASLGPGEQQRSLIDQVWVYGDPTVHNLARTGEGPQVLADRMRFTGYLALGRRAVDGTGDDSPLKPEPFVLTTAGGGSDAMPMLMQAAAMEPPAGHQHVVVCGPQLSEPDVAEVTRLGGPRTRVMRTWPGMSRHINDAAAVISMGGYNTVCEILSTSTPSLVIPRETPRLEQLIRARALERRGAVEVLRSSEADPTALGQWAASAVHRSVNRNHIDLAGLAAVPQLAHELLTADAGQGCAA</sequence>
<protein>
    <submittedName>
        <fullName evidence="2">Glycosyl transferase family 28</fullName>
    </submittedName>
</protein>
<proteinExistence type="predicted"/>
<keyword evidence="3" id="KW-1185">Reference proteome</keyword>
<reference evidence="3" key="1">
    <citation type="submission" date="2016-02" db="EMBL/GenBank/DDBJ databases">
        <authorList>
            <person name="Holder M.E."/>
            <person name="Ajami N.J."/>
            <person name="Petrosino J.F."/>
        </authorList>
    </citation>
    <scope>NUCLEOTIDE SEQUENCE [LARGE SCALE GENOMIC DNA]</scope>
    <source>
        <strain evidence="3">CCUG 36733</strain>
    </source>
</reference>
<dbReference type="Pfam" id="PF04101">
    <property type="entry name" value="Glyco_tran_28_C"/>
    <property type="match status" value="1"/>
</dbReference>
<dbReference type="AlphaFoldDB" id="A0A0X8JGI8"/>
<dbReference type="InterPro" id="IPR007235">
    <property type="entry name" value="Glyco_trans_28_C"/>
</dbReference>
<evidence type="ECO:0000313" key="2">
    <source>
        <dbReference type="EMBL" id="AMD88217.1"/>
    </source>
</evidence>
<dbReference type="Gene3D" id="3.40.50.2000">
    <property type="entry name" value="Glycogen Phosphorylase B"/>
    <property type="match status" value="1"/>
</dbReference>
<name>A0A0X8JGI8_ACTRD</name>
<dbReference type="Proteomes" id="UP000065220">
    <property type="component" value="Chromosome"/>
</dbReference>
<dbReference type="SUPFAM" id="SSF53756">
    <property type="entry name" value="UDP-Glycosyltransferase/glycogen phosphorylase"/>
    <property type="match status" value="1"/>
</dbReference>
<dbReference type="STRING" id="111015.AXF14_12290"/>
<gene>
    <name evidence="2" type="ORF">AXF14_12290</name>
</gene>
<dbReference type="PANTHER" id="PTHR21015:SF28">
    <property type="entry name" value="SLL1722 PROTEIN"/>
    <property type="match status" value="1"/>
</dbReference>
<dbReference type="EMBL" id="CP014228">
    <property type="protein sequence ID" value="AMD88217.1"/>
    <property type="molecule type" value="Genomic_DNA"/>
</dbReference>
<dbReference type="RefSeq" id="WP_067943624.1">
    <property type="nucleotide sequence ID" value="NZ_CAUHMM010000109.1"/>
</dbReference>
<dbReference type="GO" id="GO:0016758">
    <property type="term" value="F:hexosyltransferase activity"/>
    <property type="evidence" value="ECO:0007669"/>
    <property type="project" value="InterPro"/>
</dbReference>
<feature type="domain" description="Glycosyl transferase family 28 C-terminal" evidence="1">
    <location>
        <begin position="233"/>
        <end position="356"/>
    </location>
</feature>
<keyword evidence="2" id="KW-0808">Transferase</keyword>
<evidence type="ECO:0000259" key="1">
    <source>
        <dbReference type="Pfam" id="PF04101"/>
    </source>
</evidence>
<dbReference type="PANTHER" id="PTHR21015">
    <property type="entry name" value="UDP-N-ACETYLGLUCOSAMINE--N-ACETYLMURAMYL-(PENTAPEPTIDE) PYROPHOSPHORYL-UNDECAPRENOL N-ACETYLGLUCOSAMINE TRANSFERASE 1"/>
    <property type="match status" value="1"/>
</dbReference>
<dbReference type="KEGG" id="ard:AXF14_12290"/>
<accession>A0A0X8JGI8</accession>
<evidence type="ECO:0000313" key="3">
    <source>
        <dbReference type="Proteomes" id="UP000065220"/>
    </source>
</evidence>